<sequence length="206" mass="23241">MHKSRRIGEVVETSTVQFAVECDELDVVPELGSFVRVGGTGVDAIYGIVAYAETTAVDPGRRVVRRGSAQLQDRALYEANPELRFVLRSLFLAVAMAYEHSGNLMFLVPPFPPPLHYSVELVPEGDVGRLTDACAYFALLFDFTGPVPAEQLLAAHLYYVYRKRGQDWDWLERAAKEIARLSKRDYERSLRVLGTLEAVLQRELHR</sequence>
<comment type="caution">
    <text evidence="1">The sequence shown here is derived from an EMBL/GenBank/DDBJ whole genome shotgun (WGS) entry which is preliminary data.</text>
</comment>
<dbReference type="EMBL" id="DSJL01000009">
    <property type="protein sequence ID" value="HEF64767.1"/>
    <property type="molecule type" value="Genomic_DNA"/>
</dbReference>
<organism evidence="1">
    <name type="scientific">Thermomicrobium roseum</name>
    <dbReference type="NCBI Taxonomy" id="500"/>
    <lineage>
        <taxon>Bacteria</taxon>
        <taxon>Pseudomonadati</taxon>
        <taxon>Thermomicrobiota</taxon>
        <taxon>Thermomicrobia</taxon>
        <taxon>Thermomicrobiales</taxon>
        <taxon>Thermomicrobiaceae</taxon>
        <taxon>Thermomicrobium</taxon>
    </lineage>
</organism>
<dbReference type="AlphaFoldDB" id="A0A7C2BDY1"/>
<gene>
    <name evidence="1" type="ORF">ENP47_04085</name>
</gene>
<evidence type="ECO:0000313" key="1">
    <source>
        <dbReference type="EMBL" id="HEF64767.1"/>
    </source>
</evidence>
<evidence type="ECO:0008006" key="2">
    <source>
        <dbReference type="Google" id="ProtNLM"/>
    </source>
</evidence>
<protein>
    <recommendedName>
        <fullName evidence="2">Helicase HerA barrel domain-containing protein</fullName>
    </recommendedName>
</protein>
<name>A0A7C2BDY1_THERO</name>
<accession>A0A7C2BDY1</accession>
<proteinExistence type="predicted"/>
<reference evidence="1" key="1">
    <citation type="journal article" date="2020" name="mSystems">
        <title>Genome- and Community-Level Interaction Insights into Carbon Utilization and Element Cycling Functions of Hydrothermarchaeota in Hydrothermal Sediment.</title>
        <authorList>
            <person name="Zhou Z."/>
            <person name="Liu Y."/>
            <person name="Xu W."/>
            <person name="Pan J."/>
            <person name="Luo Z.H."/>
            <person name="Li M."/>
        </authorList>
    </citation>
    <scope>NUCLEOTIDE SEQUENCE [LARGE SCALE GENOMIC DNA]</scope>
    <source>
        <strain evidence="1">SpSt-222</strain>
    </source>
</reference>